<dbReference type="InterPro" id="IPR050763">
    <property type="entry name" value="ABC_transporter_ATP-binding"/>
</dbReference>
<evidence type="ECO:0000256" key="2">
    <source>
        <dbReference type="ARBA" id="ARBA00005417"/>
    </source>
</evidence>
<accession>A0ABV9CJ92</accession>
<feature type="domain" description="ABC transporter" evidence="8">
    <location>
        <begin position="27"/>
        <end position="261"/>
    </location>
</feature>
<dbReference type="EMBL" id="JBHSFP010000014">
    <property type="protein sequence ID" value="MFC4533210.1"/>
    <property type="molecule type" value="Genomic_DNA"/>
</dbReference>
<evidence type="ECO:0000256" key="7">
    <source>
        <dbReference type="SAM" id="MobiDB-lite"/>
    </source>
</evidence>
<evidence type="ECO:0000313" key="10">
    <source>
        <dbReference type="Proteomes" id="UP001596004"/>
    </source>
</evidence>
<keyword evidence="5 9" id="KW-0067">ATP-binding</keyword>
<protein>
    <submittedName>
        <fullName evidence="9">ABC transporter ATP-binding protein</fullName>
    </submittedName>
</protein>
<sequence>MSGQAVEVRRAGHESGGGGPAGGTAAIEARGLRKTYTPPSGEVHAVQGVDLEVGRGEFFGLLGPNGAGKSTTIGMLTTLVTPTGGSARVSGFDVARDPLEVKRRIGVMGQFNTLDRELSVIDNLEFRGRYVGMSRAAARARAEHLLEQFDLADRRDAEAAQLSGGQMRRMMIARTLINRPEVLFLDEPTAGIDPQTRINLWGVLREMHASGQTVLLTTHHLDEAEALCERVAIIDKGVVLACDSVEALKKAHGDTVITATYDVEPPGVPEALRRREGVRAVTATGGQVRVVTTRPEGLLRELIDAGAADGADLLDITTLRPSLESVFLALTGREYRNDHAGHRSAR</sequence>
<keyword evidence="4" id="KW-0547">Nucleotide-binding</keyword>
<gene>
    <name evidence="9" type="ORF">ACFO60_20755</name>
</gene>
<comment type="subcellular location">
    <subcellularLocation>
        <location evidence="1">Cell membrane</location>
        <topology evidence="1">Peripheral membrane protein</topology>
    </subcellularLocation>
</comment>
<dbReference type="SUPFAM" id="SSF52540">
    <property type="entry name" value="P-loop containing nucleoside triphosphate hydrolases"/>
    <property type="match status" value="1"/>
</dbReference>
<feature type="region of interest" description="Disordered" evidence="7">
    <location>
        <begin position="1"/>
        <end position="25"/>
    </location>
</feature>
<keyword evidence="3" id="KW-0813">Transport</keyword>
<evidence type="ECO:0000256" key="1">
    <source>
        <dbReference type="ARBA" id="ARBA00004202"/>
    </source>
</evidence>
<evidence type="ECO:0000256" key="4">
    <source>
        <dbReference type="ARBA" id="ARBA00022741"/>
    </source>
</evidence>
<dbReference type="RefSeq" id="WP_380842411.1">
    <property type="nucleotide sequence ID" value="NZ_JBHSFP010000014.1"/>
</dbReference>
<name>A0ABV9CJ92_9ACTN</name>
<dbReference type="PROSITE" id="PS50893">
    <property type="entry name" value="ABC_TRANSPORTER_2"/>
    <property type="match status" value="1"/>
</dbReference>
<dbReference type="Gene3D" id="3.40.50.300">
    <property type="entry name" value="P-loop containing nucleotide triphosphate hydrolases"/>
    <property type="match status" value="1"/>
</dbReference>
<dbReference type="InterPro" id="IPR003439">
    <property type="entry name" value="ABC_transporter-like_ATP-bd"/>
</dbReference>
<keyword evidence="6" id="KW-0046">Antibiotic resistance</keyword>
<evidence type="ECO:0000256" key="6">
    <source>
        <dbReference type="ARBA" id="ARBA00023251"/>
    </source>
</evidence>
<comment type="similarity">
    <text evidence="2">Belongs to the ABC transporter superfamily.</text>
</comment>
<comment type="caution">
    <text evidence="9">The sequence shown here is derived from an EMBL/GenBank/DDBJ whole genome shotgun (WGS) entry which is preliminary data.</text>
</comment>
<evidence type="ECO:0000259" key="8">
    <source>
        <dbReference type="PROSITE" id="PS50893"/>
    </source>
</evidence>
<dbReference type="Proteomes" id="UP001596004">
    <property type="component" value="Unassembled WGS sequence"/>
</dbReference>
<dbReference type="InterPro" id="IPR027417">
    <property type="entry name" value="P-loop_NTPase"/>
</dbReference>
<evidence type="ECO:0000256" key="3">
    <source>
        <dbReference type="ARBA" id="ARBA00022448"/>
    </source>
</evidence>
<proteinExistence type="inferred from homology"/>
<dbReference type="InterPro" id="IPR017871">
    <property type="entry name" value="ABC_transporter-like_CS"/>
</dbReference>
<dbReference type="PANTHER" id="PTHR42711:SF5">
    <property type="entry name" value="ABC TRANSPORTER ATP-BINDING PROTEIN NATA"/>
    <property type="match status" value="1"/>
</dbReference>
<evidence type="ECO:0000256" key="5">
    <source>
        <dbReference type="ARBA" id="ARBA00022840"/>
    </source>
</evidence>
<keyword evidence="10" id="KW-1185">Reference proteome</keyword>
<reference evidence="10" key="1">
    <citation type="journal article" date="2019" name="Int. J. Syst. Evol. Microbiol.">
        <title>The Global Catalogue of Microorganisms (GCM) 10K type strain sequencing project: providing services to taxonomists for standard genome sequencing and annotation.</title>
        <authorList>
            <consortium name="The Broad Institute Genomics Platform"/>
            <consortium name="The Broad Institute Genome Sequencing Center for Infectious Disease"/>
            <person name="Wu L."/>
            <person name="Ma J."/>
        </authorList>
    </citation>
    <scope>NUCLEOTIDE SEQUENCE [LARGE SCALE GENOMIC DNA]</scope>
    <source>
        <strain evidence="10">CGMCC 4.7132</strain>
    </source>
</reference>
<organism evidence="9 10">
    <name type="scientific">Sphaerisporangium dianthi</name>
    <dbReference type="NCBI Taxonomy" id="1436120"/>
    <lineage>
        <taxon>Bacteria</taxon>
        <taxon>Bacillati</taxon>
        <taxon>Actinomycetota</taxon>
        <taxon>Actinomycetes</taxon>
        <taxon>Streptosporangiales</taxon>
        <taxon>Streptosporangiaceae</taxon>
        <taxon>Sphaerisporangium</taxon>
    </lineage>
</organism>
<dbReference type="PANTHER" id="PTHR42711">
    <property type="entry name" value="ABC TRANSPORTER ATP-BINDING PROTEIN"/>
    <property type="match status" value="1"/>
</dbReference>
<dbReference type="GO" id="GO:0005524">
    <property type="term" value="F:ATP binding"/>
    <property type="evidence" value="ECO:0007669"/>
    <property type="project" value="UniProtKB-KW"/>
</dbReference>
<dbReference type="InterPro" id="IPR003593">
    <property type="entry name" value="AAA+_ATPase"/>
</dbReference>
<dbReference type="PROSITE" id="PS00211">
    <property type="entry name" value="ABC_TRANSPORTER_1"/>
    <property type="match status" value="1"/>
</dbReference>
<dbReference type="Pfam" id="PF00005">
    <property type="entry name" value="ABC_tran"/>
    <property type="match status" value="1"/>
</dbReference>
<dbReference type="SMART" id="SM00382">
    <property type="entry name" value="AAA"/>
    <property type="match status" value="1"/>
</dbReference>
<evidence type="ECO:0000313" key="9">
    <source>
        <dbReference type="EMBL" id="MFC4533210.1"/>
    </source>
</evidence>